<keyword evidence="1" id="KW-0472">Membrane</keyword>
<name>A0AAN9BCY9_9CAEN</name>
<dbReference type="EMBL" id="JBAMIC010000010">
    <property type="protein sequence ID" value="KAK7102354.1"/>
    <property type="molecule type" value="Genomic_DNA"/>
</dbReference>
<dbReference type="AlphaFoldDB" id="A0AAN9BCY9"/>
<evidence type="ECO:0000313" key="2">
    <source>
        <dbReference type="EMBL" id="KAK7102354.1"/>
    </source>
</evidence>
<dbReference type="Proteomes" id="UP001374579">
    <property type="component" value="Unassembled WGS sequence"/>
</dbReference>
<keyword evidence="3" id="KW-1185">Reference proteome</keyword>
<reference evidence="2 3" key="1">
    <citation type="submission" date="2024-02" db="EMBL/GenBank/DDBJ databases">
        <title>Chromosome-scale genome assembly of the rough periwinkle Littorina saxatilis.</title>
        <authorList>
            <person name="De Jode A."/>
            <person name="Faria R."/>
            <person name="Formenti G."/>
            <person name="Sims Y."/>
            <person name="Smith T.P."/>
            <person name="Tracey A."/>
            <person name="Wood J.M.D."/>
            <person name="Zagrodzka Z.B."/>
            <person name="Johannesson K."/>
            <person name="Butlin R.K."/>
            <person name="Leder E.H."/>
        </authorList>
    </citation>
    <scope>NUCLEOTIDE SEQUENCE [LARGE SCALE GENOMIC DNA]</scope>
    <source>
        <strain evidence="2">Snail1</strain>
        <tissue evidence="2">Muscle</tissue>
    </source>
</reference>
<evidence type="ECO:0000313" key="3">
    <source>
        <dbReference type="Proteomes" id="UP001374579"/>
    </source>
</evidence>
<protein>
    <submittedName>
        <fullName evidence="2">Uncharacterized protein</fullName>
    </submittedName>
</protein>
<evidence type="ECO:0000256" key="1">
    <source>
        <dbReference type="SAM" id="Phobius"/>
    </source>
</evidence>
<proteinExistence type="predicted"/>
<sequence length="176" mass="19931">MRPKTCKLNFSSATAKVFREKEDLCCWCFEMGLKFGLVLCVFWISVATAAYHRPKRQSIQRFPNGTTRVNLWGENTANQIGQGLSNIFSQLNISHPQVSSQSKEDMERETRLNANKDYTRELTALSSKYAGRTNSQEFWEAYNALKEKYLNGSSPLVASLAVLIVSLVIQMFTVST</sequence>
<keyword evidence="1" id="KW-1133">Transmembrane helix</keyword>
<comment type="caution">
    <text evidence="2">The sequence shown here is derived from an EMBL/GenBank/DDBJ whole genome shotgun (WGS) entry which is preliminary data.</text>
</comment>
<gene>
    <name evidence="2" type="ORF">V1264_020585</name>
</gene>
<keyword evidence="1" id="KW-0812">Transmembrane</keyword>
<organism evidence="2 3">
    <name type="scientific">Littorina saxatilis</name>
    <dbReference type="NCBI Taxonomy" id="31220"/>
    <lineage>
        <taxon>Eukaryota</taxon>
        <taxon>Metazoa</taxon>
        <taxon>Spiralia</taxon>
        <taxon>Lophotrochozoa</taxon>
        <taxon>Mollusca</taxon>
        <taxon>Gastropoda</taxon>
        <taxon>Caenogastropoda</taxon>
        <taxon>Littorinimorpha</taxon>
        <taxon>Littorinoidea</taxon>
        <taxon>Littorinidae</taxon>
        <taxon>Littorina</taxon>
    </lineage>
</organism>
<feature type="transmembrane region" description="Helical" evidence="1">
    <location>
        <begin position="156"/>
        <end position="174"/>
    </location>
</feature>
<accession>A0AAN9BCY9</accession>